<name>A0AC35TWK7_9BILA</name>
<protein>
    <submittedName>
        <fullName evidence="2">ULP_PROTEASE domain-containing protein</fullName>
    </submittedName>
</protein>
<proteinExistence type="predicted"/>
<evidence type="ECO:0000313" key="1">
    <source>
        <dbReference type="Proteomes" id="UP000095286"/>
    </source>
</evidence>
<organism evidence="1 2">
    <name type="scientific">Rhabditophanes sp. KR3021</name>
    <dbReference type="NCBI Taxonomy" id="114890"/>
    <lineage>
        <taxon>Eukaryota</taxon>
        <taxon>Metazoa</taxon>
        <taxon>Ecdysozoa</taxon>
        <taxon>Nematoda</taxon>
        <taxon>Chromadorea</taxon>
        <taxon>Rhabditida</taxon>
        <taxon>Tylenchina</taxon>
        <taxon>Panagrolaimomorpha</taxon>
        <taxon>Strongyloidoidea</taxon>
        <taxon>Alloionematidae</taxon>
        <taxon>Rhabditophanes</taxon>
    </lineage>
</organism>
<accession>A0AC35TWK7</accession>
<reference evidence="2" key="1">
    <citation type="submission" date="2016-11" db="UniProtKB">
        <authorList>
            <consortium name="WormBaseParasite"/>
        </authorList>
    </citation>
    <scope>IDENTIFICATION</scope>
    <source>
        <strain evidence="2">KR3021</strain>
    </source>
</reference>
<evidence type="ECO:0000313" key="2">
    <source>
        <dbReference type="WBParaSite" id="RSKR_0000477750.1"/>
    </source>
</evidence>
<sequence length="227" mass="25822">MNIKSIFEKTQTNSAKISIRKGNVILQNKLPHCGLVALKMAFDIMEIGANILVDDILNMAISKGYSNKGEIFSANWLKQLFYHAGSQHVKAECQPFFTSANDLLKSVVLDNSLILVPYDCGKDFSPILSNGQHAHWCLIVCFDEANIVDKHYIFSQVLLFSTKYRTWKVSKTTKLIFRHPGLWKYSQLLASNGQLYAPRERDCHEFAFDDKGMESLRNKCVVVNKLL</sequence>
<dbReference type="WBParaSite" id="RSKR_0000477750.1">
    <property type="protein sequence ID" value="RSKR_0000477750.1"/>
    <property type="gene ID" value="RSKR_0000477750"/>
</dbReference>
<dbReference type="Proteomes" id="UP000095286">
    <property type="component" value="Unplaced"/>
</dbReference>